<dbReference type="OMA" id="WAVAYNR"/>
<dbReference type="STRING" id="1071381.G8BNV7"/>
<accession>G8BNV7</accession>
<dbReference type="GO" id="GO:1904855">
    <property type="term" value="F:proteasome regulatory particle binding"/>
    <property type="evidence" value="ECO:0007669"/>
    <property type="project" value="EnsemblFungi"/>
</dbReference>
<sequence>MEFPLQQACMNNDFKTVKELVSEDHSLVFKKDSDGRVGLHWAVSFQFEPIIDYLLSFMKEMDIDDLVDDAGWTPFHIACSVGSLNTVKKLYEGDLKPNLDLLTLQGVSALHLAVSKKHLPIVEFLLNKGASVRVKDKKLQLPIHRAAAIGSMAMVDILCQKNSPVNAKDFQGWTPLFHALAEGHGDVAVLLVNKYSADYESTENSNGEKPLDVALNEQVKDYFIKNVQ</sequence>
<keyword evidence="5" id="KW-1185">Reference proteome</keyword>
<dbReference type="PROSITE" id="PS50297">
    <property type="entry name" value="ANK_REP_REGION"/>
    <property type="match status" value="1"/>
</dbReference>
<organism evidence="4 5">
    <name type="scientific">Tetrapisispora phaffii (strain ATCC 24235 / CBS 4417 / NBRC 1672 / NRRL Y-8282 / UCD 70-5)</name>
    <name type="common">Yeast</name>
    <name type="synonym">Fabospora phaffii</name>
    <dbReference type="NCBI Taxonomy" id="1071381"/>
    <lineage>
        <taxon>Eukaryota</taxon>
        <taxon>Fungi</taxon>
        <taxon>Dikarya</taxon>
        <taxon>Ascomycota</taxon>
        <taxon>Saccharomycotina</taxon>
        <taxon>Saccharomycetes</taxon>
        <taxon>Saccharomycetales</taxon>
        <taxon>Saccharomycetaceae</taxon>
        <taxon>Tetrapisispora</taxon>
    </lineage>
</organism>
<dbReference type="EMBL" id="HE612856">
    <property type="protein sequence ID" value="CCE61585.1"/>
    <property type="molecule type" value="Genomic_DNA"/>
</dbReference>
<evidence type="ECO:0000256" key="2">
    <source>
        <dbReference type="ARBA" id="ARBA00023043"/>
    </source>
</evidence>
<dbReference type="GeneID" id="11532703"/>
<evidence type="ECO:0000313" key="4">
    <source>
        <dbReference type="EMBL" id="CCE61585.1"/>
    </source>
</evidence>
<dbReference type="RefSeq" id="XP_003684019.1">
    <property type="nucleotide sequence ID" value="XM_003683971.1"/>
</dbReference>
<dbReference type="GO" id="GO:0070682">
    <property type="term" value="P:proteasome regulatory particle assembly"/>
    <property type="evidence" value="ECO:0007669"/>
    <property type="project" value="EnsemblFungi"/>
</dbReference>
<dbReference type="KEGG" id="tpf:TPHA_0A05100"/>
<evidence type="ECO:0000256" key="1">
    <source>
        <dbReference type="ARBA" id="ARBA00022737"/>
    </source>
</evidence>
<protein>
    <submittedName>
        <fullName evidence="4">Uncharacterized protein</fullName>
    </submittedName>
</protein>
<dbReference type="InterPro" id="IPR002110">
    <property type="entry name" value="Ankyrin_rpt"/>
</dbReference>
<dbReference type="AlphaFoldDB" id="G8BNV7"/>
<dbReference type="GO" id="GO:0044183">
    <property type="term" value="F:protein folding chaperone"/>
    <property type="evidence" value="ECO:0007669"/>
    <property type="project" value="EnsemblFungi"/>
</dbReference>
<dbReference type="Pfam" id="PF13637">
    <property type="entry name" value="Ank_4"/>
    <property type="match status" value="1"/>
</dbReference>
<name>G8BNV7_TETPH</name>
<dbReference type="PRINTS" id="PR01415">
    <property type="entry name" value="ANKYRIN"/>
</dbReference>
<dbReference type="HOGENOM" id="CLU_000134_18_2_1"/>
<dbReference type="OrthoDB" id="539213at2759"/>
<dbReference type="Pfam" id="PF12796">
    <property type="entry name" value="Ank_2"/>
    <property type="match status" value="1"/>
</dbReference>
<feature type="repeat" description="ANK" evidence="3">
    <location>
        <begin position="105"/>
        <end position="137"/>
    </location>
</feature>
<keyword evidence="2 3" id="KW-0040">ANK repeat</keyword>
<dbReference type="PANTHER" id="PTHR24171">
    <property type="entry name" value="ANKYRIN REPEAT DOMAIN-CONTAINING PROTEIN 39-RELATED"/>
    <property type="match status" value="1"/>
</dbReference>
<dbReference type="SUPFAM" id="SSF48403">
    <property type="entry name" value="Ankyrin repeat"/>
    <property type="match status" value="1"/>
</dbReference>
<evidence type="ECO:0000313" key="5">
    <source>
        <dbReference type="Proteomes" id="UP000005666"/>
    </source>
</evidence>
<reference evidence="4 5" key="1">
    <citation type="journal article" date="2011" name="Proc. Natl. Acad. Sci. U.S.A.">
        <title>Evolutionary erosion of yeast sex chromosomes by mating-type switching accidents.</title>
        <authorList>
            <person name="Gordon J.L."/>
            <person name="Armisen D."/>
            <person name="Proux-Wera E."/>
            <person name="Oheigeartaigh S.S."/>
            <person name="Byrne K.P."/>
            <person name="Wolfe K.H."/>
        </authorList>
    </citation>
    <scope>NUCLEOTIDE SEQUENCE [LARGE SCALE GENOMIC DNA]</scope>
    <source>
        <strain evidence="5">ATCC 24235 / CBS 4417 / NBRC 1672 / NRRL Y-8282 / UCD 70-5</strain>
    </source>
</reference>
<dbReference type="InterPro" id="IPR036770">
    <property type="entry name" value="Ankyrin_rpt-contain_sf"/>
</dbReference>
<proteinExistence type="predicted"/>
<dbReference type="Proteomes" id="UP000005666">
    <property type="component" value="Chromosome 1"/>
</dbReference>
<evidence type="ECO:0000256" key="3">
    <source>
        <dbReference type="PROSITE-ProRule" id="PRU00023"/>
    </source>
</evidence>
<dbReference type="PROSITE" id="PS50088">
    <property type="entry name" value="ANK_REPEAT"/>
    <property type="match status" value="1"/>
</dbReference>
<dbReference type="GO" id="GO:0005634">
    <property type="term" value="C:nucleus"/>
    <property type="evidence" value="ECO:0007669"/>
    <property type="project" value="EnsemblFungi"/>
</dbReference>
<dbReference type="SMART" id="SM00248">
    <property type="entry name" value="ANK"/>
    <property type="match status" value="5"/>
</dbReference>
<gene>
    <name evidence="4" type="primary">TPHA0A05100</name>
    <name evidence="4" type="ordered locus">TPHA_0A05100</name>
</gene>
<dbReference type="GO" id="GO:0005829">
    <property type="term" value="C:cytosol"/>
    <property type="evidence" value="ECO:0007669"/>
    <property type="project" value="EnsemblFungi"/>
</dbReference>
<dbReference type="eggNOG" id="KOG4412">
    <property type="taxonomic scope" value="Eukaryota"/>
</dbReference>
<keyword evidence="1" id="KW-0677">Repeat</keyword>
<dbReference type="Gene3D" id="1.25.40.20">
    <property type="entry name" value="Ankyrin repeat-containing domain"/>
    <property type="match status" value="1"/>
</dbReference>